<dbReference type="RefSeq" id="WP_114299763.1">
    <property type="nucleotide sequence ID" value="NZ_QPJT01000034.1"/>
</dbReference>
<dbReference type="EMBL" id="QPJT01000034">
    <property type="protein sequence ID" value="RCX09612.1"/>
    <property type="molecule type" value="Genomic_DNA"/>
</dbReference>
<reference evidence="3 4" key="1">
    <citation type="submission" date="2018-07" db="EMBL/GenBank/DDBJ databases">
        <title>Genomic Encyclopedia of Type Strains, Phase IV (KMG-IV): sequencing the most valuable type-strain genomes for metagenomic binning, comparative biology and taxonomic classification.</title>
        <authorList>
            <person name="Goeker M."/>
        </authorList>
    </citation>
    <scope>NUCLEOTIDE SEQUENCE [LARGE SCALE GENOMIC DNA]</scope>
    <source>
        <strain evidence="3 4">DSM 27016</strain>
    </source>
</reference>
<comment type="caution">
    <text evidence="3">The sequence shown here is derived from an EMBL/GenBank/DDBJ whole genome shotgun (WGS) entry which is preliminary data.</text>
</comment>
<feature type="region of interest" description="Disordered" evidence="1">
    <location>
        <begin position="74"/>
        <end position="103"/>
    </location>
</feature>
<dbReference type="Proteomes" id="UP000253034">
    <property type="component" value="Unassembled WGS sequence"/>
</dbReference>
<evidence type="ECO:0000256" key="2">
    <source>
        <dbReference type="SAM" id="SignalP"/>
    </source>
</evidence>
<dbReference type="OrthoDB" id="2518519at2"/>
<evidence type="ECO:0000313" key="3">
    <source>
        <dbReference type="EMBL" id="RCX09612.1"/>
    </source>
</evidence>
<feature type="compositionally biased region" description="Basic and acidic residues" evidence="1">
    <location>
        <begin position="91"/>
        <end position="103"/>
    </location>
</feature>
<evidence type="ECO:0000313" key="4">
    <source>
        <dbReference type="Proteomes" id="UP000253034"/>
    </source>
</evidence>
<feature type="compositionally biased region" description="Polar residues" evidence="1">
    <location>
        <begin position="78"/>
        <end position="90"/>
    </location>
</feature>
<gene>
    <name evidence="3" type="ORF">DFR58_13416</name>
</gene>
<accession>A0A369AJQ2</accession>
<feature type="signal peptide" evidence="2">
    <location>
        <begin position="1"/>
        <end position="26"/>
    </location>
</feature>
<keyword evidence="2" id="KW-0732">Signal</keyword>
<proteinExistence type="predicted"/>
<sequence>MKKNKKLVMAVSFCVGFALLGTTAFADIASRTGYDELKDAAKTTAAALEEKVQSFTFEASFILKDNNQVLSSQSSVSKTDNANQRSAHTSVSHEFDGSKTESRSYRDQNSRIYYNSVDDTYYVTEFTSPIKNSSVFNNPFDEERAKDVEKIIDALVGGLKDYVVVDEKPDGSRELSGSLSEAQIPALVNAVSSFGIKQMVSERVRSNDSMPLPQIAEDIFVKSIKGNALVNKEGIVESVLASGILSGKDKDGVSHDLTMEILLKLTDINTTLVEKPDLSGKNVQTHKQASEDENRISAKHIGKYKSDIVIEKDGVPVKIGERIIDVQNVAEKTLSAKYHEVYKEEYADEYGTNITEFNINGEIQNSYNVTFEYKDSFMELSEIYFDPSGIRLHLGGSFSGSFDSMFSRVFD</sequence>
<dbReference type="AlphaFoldDB" id="A0A369AJQ2"/>
<name>A0A369AJQ2_9FIRM</name>
<organism evidence="3 4">
    <name type="scientific">Anaerobacterium chartisolvens</name>
    <dbReference type="NCBI Taxonomy" id="1297424"/>
    <lineage>
        <taxon>Bacteria</taxon>
        <taxon>Bacillati</taxon>
        <taxon>Bacillota</taxon>
        <taxon>Clostridia</taxon>
        <taxon>Eubacteriales</taxon>
        <taxon>Oscillospiraceae</taxon>
        <taxon>Anaerobacterium</taxon>
    </lineage>
</organism>
<feature type="chain" id="PRO_5017060218" evidence="2">
    <location>
        <begin position="27"/>
        <end position="411"/>
    </location>
</feature>
<evidence type="ECO:0000256" key="1">
    <source>
        <dbReference type="SAM" id="MobiDB-lite"/>
    </source>
</evidence>
<protein>
    <submittedName>
        <fullName evidence="3">Uncharacterized protein</fullName>
    </submittedName>
</protein>
<keyword evidence="4" id="KW-1185">Reference proteome</keyword>